<feature type="compositionally biased region" description="Acidic residues" evidence="5">
    <location>
        <begin position="398"/>
        <end position="407"/>
    </location>
</feature>
<keyword evidence="2 4" id="KW-0547">Nucleotide-binding</keyword>
<accession>A0A8B8HT55</accession>
<dbReference type="Pfam" id="PF00069">
    <property type="entry name" value="Pkinase"/>
    <property type="match status" value="1"/>
</dbReference>
<evidence type="ECO:0000256" key="3">
    <source>
        <dbReference type="ARBA" id="ARBA00022840"/>
    </source>
</evidence>
<evidence type="ECO:0000256" key="5">
    <source>
        <dbReference type="SAM" id="MobiDB-lite"/>
    </source>
</evidence>
<dbReference type="RefSeq" id="XP_026488028.2">
    <property type="nucleotide sequence ID" value="XM_026632243.2"/>
</dbReference>
<dbReference type="PROSITE" id="PS00108">
    <property type="entry name" value="PROTEIN_KINASE_ST"/>
    <property type="match status" value="1"/>
</dbReference>
<keyword evidence="3 4" id="KW-0067">ATP-binding</keyword>
<dbReference type="InterPro" id="IPR008271">
    <property type="entry name" value="Ser/Thr_kinase_AS"/>
</dbReference>
<evidence type="ECO:0000256" key="2">
    <source>
        <dbReference type="ARBA" id="ARBA00022741"/>
    </source>
</evidence>
<feature type="compositionally biased region" description="Polar residues" evidence="5">
    <location>
        <begin position="448"/>
        <end position="465"/>
    </location>
</feature>
<dbReference type="Gene3D" id="1.10.510.10">
    <property type="entry name" value="Transferase(Phosphotransferase) domain 1"/>
    <property type="match status" value="1"/>
</dbReference>
<dbReference type="Proteomes" id="UP001652626">
    <property type="component" value="Chromosome 17"/>
</dbReference>
<dbReference type="GO" id="GO:0004674">
    <property type="term" value="F:protein serine/threonine kinase activity"/>
    <property type="evidence" value="ECO:0007669"/>
    <property type="project" value="UniProtKB-EC"/>
</dbReference>
<dbReference type="SUPFAM" id="SSF56112">
    <property type="entry name" value="Protein kinase-like (PK-like)"/>
    <property type="match status" value="1"/>
</dbReference>
<dbReference type="OMA" id="MHSTGYV"/>
<feature type="region of interest" description="Disordered" evidence="5">
    <location>
        <begin position="534"/>
        <end position="554"/>
    </location>
</feature>
<feature type="compositionally biased region" description="Acidic residues" evidence="5">
    <location>
        <begin position="353"/>
        <end position="363"/>
    </location>
</feature>
<dbReference type="InterPro" id="IPR000719">
    <property type="entry name" value="Prot_kinase_dom"/>
</dbReference>
<dbReference type="PROSITE" id="PS00107">
    <property type="entry name" value="PROTEIN_KINASE_ATP"/>
    <property type="match status" value="1"/>
</dbReference>
<feature type="domain" description="Protein kinase" evidence="6">
    <location>
        <begin position="39"/>
        <end position="325"/>
    </location>
</feature>
<proteinExistence type="predicted"/>
<feature type="binding site" evidence="4">
    <location>
        <position position="74"/>
    </location>
    <ligand>
        <name>ATP</name>
        <dbReference type="ChEBI" id="CHEBI:30616"/>
    </ligand>
</feature>
<gene>
    <name evidence="8" type="primary">LOC113394813</name>
</gene>
<reference evidence="8" key="1">
    <citation type="submission" date="2025-08" db="UniProtKB">
        <authorList>
            <consortium name="RefSeq"/>
        </authorList>
    </citation>
    <scope>IDENTIFICATION</scope>
    <source>
        <tissue evidence="8">Whole body</tissue>
    </source>
</reference>
<dbReference type="AlphaFoldDB" id="A0A8B8HT55"/>
<keyword evidence="7" id="KW-1185">Reference proteome</keyword>
<dbReference type="InterPro" id="IPR011009">
    <property type="entry name" value="Kinase-like_dom_sf"/>
</dbReference>
<evidence type="ECO:0000313" key="7">
    <source>
        <dbReference type="Proteomes" id="UP001652626"/>
    </source>
</evidence>
<sequence length="554" mass="62803">MNGRAKKAAQPKKKANGYKMPAPIPVGEVINDTISKKKWRIGPSIGVGGFGEIYSACEHTSSPKKTSNYPYVVKIEPHENGPLFVEKHFYIRNASKDEIAKFMKAKKLTTLGMPSFYGNGSHEYKGEKYRYLVLERYGKDVWSLFKEAGRCFPPATVFQLGLQMLDVLEYIHSKGYVHADIKGANILMGLKKGTENQAYLVDFGLATRVNEKEFKPDPKCAHNGTIEYTSRDAHLGVATMRGDLEILGYNMLQWLVGELPWEKNLKQPKSVQNFKETFMKNIRNEIKQFTNVPEALIKYFEYINSLKPKDNVDYTKCRQLFESYLKSEGVTKTGKMEFIQTKKRKATRVDDKNNDEELNSDEETTQKVLKKNTAKQNGDIKLIKRRKKAPTKSVVTEENSENEEPDESIEKIPTRSKKRKSVEPAVLVKVKKTKMAPKATPPAKKNHANISTQTSAEKPKVNSRQVSFDSPICEIIGEKKQVRGIKISESPNSSGDIFDDSFTIEEKRTRAKKNLLSDEEVTVKRVVKKKVTLKPKGKSWKNTPAVLNGRSPPK</sequence>
<organism evidence="7 8">
    <name type="scientific">Vanessa tameamea</name>
    <name type="common">Kamehameha butterfly</name>
    <dbReference type="NCBI Taxonomy" id="334116"/>
    <lineage>
        <taxon>Eukaryota</taxon>
        <taxon>Metazoa</taxon>
        <taxon>Ecdysozoa</taxon>
        <taxon>Arthropoda</taxon>
        <taxon>Hexapoda</taxon>
        <taxon>Insecta</taxon>
        <taxon>Pterygota</taxon>
        <taxon>Neoptera</taxon>
        <taxon>Endopterygota</taxon>
        <taxon>Lepidoptera</taxon>
        <taxon>Glossata</taxon>
        <taxon>Ditrysia</taxon>
        <taxon>Papilionoidea</taxon>
        <taxon>Nymphalidae</taxon>
        <taxon>Nymphalinae</taxon>
        <taxon>Vanessa</taxon>
    </lineage>
</organism>
<dbReference type="GO" id="GO:0005524">
    <property type="term" value="F:ATP binding"/>
    <property type="evidence" value="ECO:0007669"/>
    <property type="project" value="UniProtKB-UniRule"/>
</dbReference>
<dbReference type="SMART" id="SM00220">
    <property type="entry name" value="S_TKc"/>
    <property type="match status" value="1"/>
</dbReference>
<keyword evidence="8" id="KW-0808">Transferase</keyword>
<dbReference type="PANTHER" id="PTHR11909">
    <property type="entry name" value="CASEIN KINASE-RELATED"/>
    <property type="match status" value="1"/>
</dbReference>
<evidence type="ECO:0000256" key="1">
    <source>
        <dbReference type="ARBA" id="ARBA00012513"/>
    </source>
</evidence>
<evidence type="ECO:0000313" key="8">
    <source>
        <dbReference type="RefSeq" id="XP_026488028.2"/>
    </source>
</evidence>
<dbReference type="EC" id="2.7.11.1" evidence="1"/>
<name>A0A8B8HT55_VANTA</name>
<feature type="region of interest" description="Disordered" evidence="5">
    <location>
        <begin position="433"/>
        <end position="465"/>
    </location>
</feature>
<evidence type="ECO:0000256" key="4">
    <source>
        <dbReference type="PROSITE-ProRule" id="PRU10141"/>
    </source>
</evidence>
<dbReference type="OrthoDB" id="2687620at2759"/>
<evidence type="ECO:0000259" key="6">
    <source>
        <dbReference type="PROSITE" id="PS50011"/>
    </source>
</evidence>
<keyword evidence="8" id="KW-0418">Kinase</keyword>
<protein>
    <recommendedName>
        <fullName evidence="1">non-specific serine/threonine protein kinase</fullName>
        <ecNumber evidence="1">2.7.11.1</ecNumber>
    </recommendedName>
</protein>
<dbReference type="GeneID" id="113394813"/>
<dbReference type="InterPro" id="IPR017441">
    <property type="entry name" value="Protein_kinase_ATP_BS"/>
</dbReference>
<dbReference type="PROSITE" id="PS50011">
    <property type="entry name" value="PROTEIN_KINASE_DOM"/>
    <property type="match status" value="1"/>
</dbReference>
<dbReference type="InterPro" id="IPR050235">
    <property type="entry name" value="CK1_Ser-Thr_kinase"/>
</dbReference>
<feature type="region of interest" description="Disordered" evidence="5">
    <location>
        <begin position="347"/>
        <end position="420"/>
    </location>
</feature>